<dbReference type="EMBL" id="HBIZ01050314">
    <property type="protein sequence ID" value="CAE0779539.1"/>
    <property type="molecule type" value="Transcribed_RNA"/>
</dbReference>
<dbReference type="InterPro" id="IPR045322">
    <property type="entry name" value="HECTD1/TRIP12-like"/>
</dbReference>
<dbReference type="Gene3D" id="3.30.2160.10">
    <property type="entry name" value="Hect, E3 ligase catalytic domain"/>
    <property type="match status" value="1"/>
</dbReference>
<proteinExistence type="predicted"/>
<evidence type="ECO:0000259" key="5">
    <source>
        <dbReference type="PROSITE" id="PS50237"/>
    </source>
</evidence>
<dbReference type="Pfam" id="PF12796">
    <property type="entry name" value="Ank_2"/>
    <property type="match status" value="1"/>
</dbReference>
<dbReference type="SMART" id="SM00119">
    <property type="entry name" value="HECTc"/>
    <property type="match status" value="1"/>
</dbReference>
<evidence type="ECO:0000313" key="6">
    <source>
        <dbReference type="EMBL" id="CAE0779539.1"/>
    </source>
</evidence>
<dbReference type="InterPro" id="IPR035983">
    <property type="entry name" value="Hect_E3_ubiquitin_ligase"/>
</dbReference>
<dbReference type="InterPro" id="IPR000569">
    <property type="entry name" value="HECT_dom"/>
</dbReference>
<feature type="repeat" description="ANK" evidence="3">
    <location>
        <begin position="211"/>
        <end position="244"/>
    </location>
</feature>
<gene>
    <name evidence="6" type="ORF">PCAR00345_LOCUS32178</name>
    <name evidence="7" type="ORF">PCAR00345_LOCUS32179</name>
</gene>
<dbReference type="PROSITE" id="PS50297">
    <property type="entry name" value="ANK_REP_REGION"/>
    <property type="match status" value="1"/>
</dbReference>
<organism evidence="7">
    <name type="scientific">Chrysotila carterae</name>
    <name type="common">Marine alga</name>
    <name type="synonym">Syracosphaera carterae</name>
    <dbReference type="NCBI Taxonomy" id="13221"/>
    <lineage>
        <taxon>Eukaryota</taxon>
        <taxon>Haptista</taxon>
        <taxon>Haptophyta</taxon>
        <taxon>Prymnesiophyceae</taxon>
        <taxon>Isochrysidales</taxon>
        <taxon>Isochrysidaceae</taxon>
        <taxon>Chrysotila</taxon>
    </lineage>
</organism>
<dbReference type="EMBL" id="HBIZ01050315">
    <property type="protein sequence ID" value="CAE0779540.1"/>
    <property type="molecule type" value="Transcribed_RNA"/>
</dbReference>
<dbReference type="GO" id="GO:0061630">
    <property type="term" value="F:ubiquitin protein ligase activity"/>
    <property type="evidence" value="ECO:0007669"/>
    <property type="project" value="InterPro"/>
</dbReference>
<dbReference type="InterPro" id="IPR002110">
    <property type="entry name" value="Ankyrin_rpt"/>
</dbReference>
<dbReference type="SUPFAM" id="SSF48403">
    <property type="entry name" value="Ankyrin repeat"/>
    <property type="match status" value="1"/>
</dbReference>
<sequence length="1835" mass="195505">MSHPAAACTASTAPSTQAIRTDIERVAAVAAGSATDASPFRTAIRNIVAACRNSPTALACYCREGVLVQLAHAMNQVMGSTQMGNCVLEVALCLSQQLLEEGGGGSSYAVGETVMARRVDGDFGEGVVIDTLPDGAHLVVWSEEDAAAKLEGAELMPFGSGVGLSSERRQRVAPAFILNNFLMKTAIPSNDLSRVQMVVRDGADVNCVDGDGNSPLIIAVSSAASPALIQFLISRGAHVNFVGPAGSALQAAAAQDNVEAVRCLLAHGADAGVVDLKVAGDGAAVLLREVLSEKEERPAAALTPLTADERLRYAADVFKLLLPALVAALGHAQAPKLHRRVLMVLAYVLQRSSAATLGALTPLQQGALLGALRVLLSSPVVLEQFASLRMLGAALKAWPAIGAIARRHGLEPQLQGLCAEAADSAETSQRARNVSLRSADVVALATETLALVRAAPAAAEEETPLRALAALPARAALDLNAALRELAALLVGTQAPSAYELQQSGTLGWLLSELGGASDGARWAAFEAAFGTYPDGALAQLIGLLHNALVACETLPVHQYAANNDGTYSLKPLTEPITICLHPLHAPKPKDGESEAEAPPPKLSIDALVRMDELRLHLLRTSHIADGAYDSYCARLLGCVVEERPMVRLNGSNGAGTSGGAPSKQPEWRRATVVSLRHATPLRLAIHTLRYESDGSLSEMLIAAREYRIVGRVPTEAIGTDGEKAAAADVADPDARIHTVTILCPEGLPVDFFLENVLSEVRRALRQAEPGCAPMTRGMNEDYGWRDRGWERGGAQFERALSEKLRDCGAAAVARRQTKHEAETLVARLQSTVMVRVDAEPEAEAAAERESKFAPLARVQGLVAAEAGEGAQWLPATVVESASGVSLVYDDGVFEERLPAYRVRPVPQPEAAKRLNPLAAIFMTFEQFLSSRDERRAEAELGGRDALPANLKRTLSAFNLGRVQTVGHVPADVLEQESTYYDDGGDGDGDDPMDTSADDEFDIAPMQLQVRYTLGGAEGERPPTTASSLFDGDLTLLRCLQTLRENSPLRKSLAPSTLGYHPGVTCDRTGQNPIVGNRYKLTNENYDVCEAEYLKMDEEERARYTMIPPPCFRKPKGCGPHVWHLWYSIKVSHQDADAAPACAPVSAPACAPAWGVSEVEQGLLRGSLDAESVLRELRRCASNRDSLAETSAVLDAPLTRLSAAQLMSAYREAAAVPRATRSYAPPVPAPAELAQMRAELSRCGVSDNFAEPILLLWLLSQRLLAPRGDDGAARGDDGSASDCESVGNLVAGSGACVASREAGLWSQLQSPRLSAKLQQQLGDTLAVTSGALPQWTRLLMRRVPALFSAQCRAAWLRSASLGVSRSLNWCQEQHVSVVRAAYAEELAALERAKLEAEVSADAHAFAEVVEQLSEIEDRVGRDRLGALKSDIARVRREHLLVPAERLMAHHAACKHSLEVQFEGESGFGSGVTQNFYSSVANELLKVGVHCAMPLWLAESGGADADGFIVHSGALFPRPLPPGDESTAAVCERFRFLGRLMAKACRDNFIVPLPLSLHFLHLVRGGTLSYAAFPSSGSTGGVASAFASAAAELSAIASACADGAERARRFEAYADTEFACRLAGMAAPLSLRAWLAAGACCFVCPITGAPLCDGGDDLPLTVHNLQEYVHLLAQLWLADGVAAQASAFRSGLEEVFPLSALAPFTLAELQTCLCGTMSIEWSEAELQRNIHPSGGYSKHSKVYQLLLDELQRMENKERRLFLNFVTACPHLPPAGLSMLEIEVLPQHNGGTFPTAQTCGNKLYLPEYDDAAALRSGLLEAFANADFGGLHERAVVL</sequence>
<dbReference type="InterPro" id="IPR036770">
    <property type="entry name" value="Ankyrin_rpt-contain_sf"/>
</dbReference>
<reference evidence="7" key="1">
    <citation type="submission" date="2021-01" db="EMBL/GenBank/DDBJ databases">
        <authorList>
            <person name="Corre E."/>
            <person name="Pelletier E."/>
            <person name="Niang G."/>
            <person name="Scheremetjew M."/>
            <person name="Finn R."/>
            <person name="Kale V."/>
            <person name="Holt S."/>
            <person name="Cochrane G."/>
            <person name="Meng A."/>
            <person name="Brown T."/>
            <person name="Cohen L."/>
        </authorList>
    </citation>
    <scope>NUCLEOTIDE SEQUENCE</scope>
    <source>
        <strain evidence="7">CCMP645</strain>
    </source>
</reference>
<feature type="active site" description="Glycyl thioester intermediate" evidence="4">
    <location>
        <position position="1797"/>
    </location>
</feature>
<feature type="repeat" description="ANK" evidence="3">
    <location>
        <begin position="244"/>
        <end position="276"/>
    </location>
</feature>
<evidence type="ECO:0000256" key="1">
    <source>
        <dbReference type="ARBA" id="ARBA00022679"/>
    </source>
</evidence>
<dbReference type="GO" id="GO:0000209">
    <property type="term" value="P:protein polyubiquitination"/>
    <property type="evidence" value="ECO:0007669"/>
    <property type="project" value="TreeGrafter"/>
</dbReference>
<dbReference type="SUPFAM" id="SSF56204">
    <property type="entry name" value="Hect, E3 ligase catalytic domain"/>
    <property type="match status" value="1"/>
</dbReference>
<keyword evidence="2 4" id="KW-0833">Ubl conjugation pathway</keyword>
<dbReference type="Pfam" id="PF00632">
    <property type="entry name" value="HECT"/>
    <property type="match status" value="1"/>
</dbReference>
<evidence type="ECO:0000256" key="2">
    <source>
        <dbReference type="ARBA" id="ARBA00022786"/>
    </source>
</evidence>
<keyword evidence="1" id="KW-0808">Transferase</keyword>
<dbReference type="PANTHER" id="PTHR45670">
    <property type="entry name" value="E3 UBIQUITIN-PROTEIN LIGASE TRIP12"/>
    <property type="match status" value="1"/>
</dbReference>
<dbReference type="PANTHER" id="PTHR45670:SF1">
    <property type="entry name" value="E3 UBIQUITIN-PROTEIN LIGASE HECTD1"/>
    <property type="match status" value="1"/>
</dbReference>
<feature type="domain" description="HECT" evidence="5">
    <location>
        <begin position="1449"/>
        <end position="1828"/>
    </location>
</feature>
<dbReference type="GO" id="GO:0016607">
    <property type="term" value="C:nuclear speck"/>
    <property type="evidence" value="ECO:0007669"/>
    <property type="project" value="TreeGrafter"/>
</dbReference>
<evidence type="ECO:0000313" key="7">
    <source>
        <dbReference type="EMBL" id="CAE0779540.1"/>
    </source>
</evidence>
<name>A0A6T0BC30_CHRCT</name>
<keyword evidence="3" id="KW-0040">ANK repeat</keyword>
<dbReference type="Gene3D" id="3.30.2410.10">
    <property type="entry name" value="Hect, E3 ligase catalytic domain"/>
    <property type="match status" value="1"/>
</dbReference>
<dbReference type="PROSITE" id="PS50088">
    <property type="entry name" value="ANK_REPEAT"/>
    <property type="match status" value="2"/>
</dbReference>
<dbReference type="Gene3D" id="1.25.40.20">
    <property type="entry name" value="Ankyrin repeat-containing domain"/>
    <property type="match status" value="1"/>
</dbReference>
<dbReference type="GO" id="GO:0043161">
    <property type="term" value="P:proteasome-mediated ubiquitin-dependent protein catabolic process"/>
    <property type="evidence" value="ECO:0007669"/>
    <property type="project" value="TreeGrafter"/>
</dbReference>
<evidence type="ECO:0000256" key="3">
    <source>
        <dbReference type="PROSITE-ProRule" id="PRU00023"/>
    </source>
</evidence>
<accession>A0A6T0BC30</accession>
<evidence type="ECO:0000256" key="4">
    <source>
        <dbReference type="PROSITE-ProRule" id="PRU00104"/>
    </source>
</evidence>
<dbReference type="PROSITE" id="PS50237">
    <property type="entry name" value="HECT"/>
    <property type="match status" value="1"/>
</dbReference>
<dbReference type="Gene3D" id="3.90.1750.10">
    <property type="entry name" value="Hect, E3 ligase catalytic domains"/>
    <property type="match status" value="2"/>
</dbReference>
<dbReference type="SMART" id="SM00248">
    <property type="entry name" value="ANK"/>
    <property type="match status" value="2"/>
</dbReference>
<protein>
    <recommendedName>
        <fullName evidence="5">HECT domain-containing protein</fullName>
    </recommendedName>
</protein>